<evidence type="ECO:0000259" key="9">
    <source>
        <dbReference type="PROSITE" id="PS52019"/>
    </source>
</evidence>
<dbReference type="SUPFAM" id="SSF47336">
    <property type="entry name" value="ACP-like"/>
    <property type="match status" value="1"/>
</dbReference>
<feature type="region of interest" description="Disordered" evidence="6">
    <location>
        <begin position="1"/>
        <end position="26"/>
    </location>
</feature>
<feature type="active site" description="Proton donor; for dehydratase activity" evidence="5">
    <location>
        <position position="1594"/>
    </location>
</feature>
<dbReference type="InterPro" id="IPR042104">
    <property type="entry name" value="PKS_dehydratase_sf"/>
</dbReference>
<dbReference type="Gene3D" id="3.40.366.10">
    <property type="entry name" value="Malonyl-Coenzyme A Acyl Carrier Protein, domain 2"/>
    <property type="match status" value="2"/>
</dbReference>
<dbReference type="Pfam" id="PF16073">
    <property type="entry name" value="SAT"/>
    <property type="match status" value="1"/>
</dbReference>
<feature type="domain" description="Ketosynthase family 3 (KS3)" evidence="8">
    <location>
        <begin position="418"/>
        <end position="854"/>
    </location>
</feature>
<evidence type="ECO:0000313" key="10">
    <source>
        <dbReference type="EMBL" id="KAK4113284.1"/>
    </source>
</evidence>
<evidence type="ECO:0000256" key="1">
    <source>
        <dbReference type="ARBA" id="ARBA00022450"/>
    </source>
</evidence>
<dbReference type="InterPro" id="IPR030918">
    <property type="entry name" value="PT_fungal_PKS"/>
</dbReference>
<dbReference type="PROSITE" id="PS52004">
    <property type="entry name" value="KS3_2"/>
    <property type="match status" value="1"/>
</dbReference>
<dbReference type="Gene3D" id="3.10.129.110">
    <property type="entry name" value="Polyketide synthase dehydratase"/>
    <property type="match status" value="1"/>
</dbReference>
<dbReference type="GO" id="GO:0004315">
    <property type="term" value="F:3-oxoacyl-[acyl-carrier-protein] synthase activity"/>
    <property type="evidence" value="ECO:0007669"/>
    <property type="project" value="InterPro"/>
</dbReference>
<dbReference type="InterPro" id="IPR050091">
    <property type="entry name" value="PKS_NRPS_Biosynth_Enz"/>
</dbReference>
<dbReference type="InterPro" id="IPR014031">
    <property type="entry name" value="Ketoacyl_synth_C"/>
</dbReference>
<dbReference type="PANTHER" id="PTHR43775:SF37">
    <property type="entry name" value="SI:DKEY-61P9.11"/>
    <property type="match status" value="1"/>
</dbReference>
<dbReference type="PROSITE" id="PS50075">
    <property type="entry name" value="CARRIER"/>
    <property type="match status" value="1"/>
</dbReference>
<dbReference type="InterPro" id="IPR036736">
    <property type="entry name" value="ACP-like_sf"/>
</dbReference>
<name>A0AAN6TF43_9PEZI</name>
<dbReference type="SUPFAM" id="SSF53901">
    <property type="entry name" value="Thiolase-like"/>
    <property type="match status" value="1"/>
</dbReference>
<keyword evidence="1" id="KW-0596">Phosphopantetheine</keyword>
<keyword evidence="11" id="KW-1185">Reference proteome</keyword>
<dbReference type="GeneID" id="89941810"/>
<keyword evidence="4" id="KW-0511">Multifunctional enzyme</keyword>
<dbReference type="InterPro" id="IPR014043">
    <property type="entry name" value="Acyl_transferase_dom"/>
</dbReference>
<dbReference type="FunFam" id="3.40.366.10:FF:000017">
    <property type="entry name" value="Non-reducing polyketide synthase aptA"/>
    <property type="match status" value="1"/>
</dbReference>
<dbReference type="InterPro" id="IPR018201">
    <property type="entry name" value="Ketoacyl_synth_AS"/>
</dbReference>
<dbReference type="InterPro" id="IPR016036">
    <property type="entry name" value="Malonyl_transacylase_ACP-bd"/>
</dbReference>
<dbReference type="GO" id="GO:0044550">
    <property type="term" value="P:secondary metabolite biosynthetic process"/>
    <property type="evidence" value="ECO:0007669"/>
    <property type="project" value="UniProtKB-ARBA"/>
</dbReference>
<dbReference type="EMBL" id="MU853340">
    <property type="protein sequence ID" value="KAK4113284.1"/>
    <property type="molecule type" value="Genomic_DNA"/>
</dbReference>
<dbReference type="Gene3D" id="1.10.1200.10">
    <property type="entry name" value="ACP-like"/>
    <property type="match status" value="1"/>
</dbReference>
<dbReference type="Gene3D" id="3.40.47.10">
    <property type="match status" value="1"/>
</dbReference>
<dbReference type="GO" id="GO:0031177">
    <property type="term" value="F:phosphopantetheine binding"/>
    <property type="evidence" value="ECO:0007669"/>
    <property type="project" value="InterPro"/>
</dbReference>
<dbReference type="GO" id="GO:0004312">
    <property type="term" value="F:fatty acid synthase activity"/>
    <property type="evidence" value="ECO:0007669"/>
    <property type="project" value="TreeGrafter"/>
</dbReference>
<organism evidence="10 11">
    <name type="scientific">Canariomyces notabilis</name>
    <dbReference type="NCBI Taxonomy" id="2074819"/>
    <lineage>
        <taxon>Eukaryota</taxon>
        <taxon>Fungi</taxon>
        <taxon>Dikarya</taxon>
        <taxon>Ascomycota</taxon>
        <taxon>Pezizomycotina</taxon>
        <taxon>Sordariomycetes</taxon>
        <taxon>Sordariomycetidae</taxon>
        <taxon>Sordariales</taxon>
        <taxon>Chaetomiaceae</taxon>
        <taxon>Canariomyces</taxon>
    </lineage>
</organism>
<dbReference type="GO" id="GO:0005886">
    <property type="term" value="C:plasma membrane"/>
    <property type="evidence" value="ECO:0007669"/>
    <property type="project" value="TreeGrafter"/>
</dbReference>
<dbReference type="InterPro" id="IPR032088">
    <property type="entry name" value="SAT"/>
</dbReference>
<dbReference type="CDD" id="cd00833">
    <property type="entry name" value="PKS"/>
    <property type="match status" value="1"/>
</dbReference>
<keyword evidence="3" id="KW-0808">Transferase</keyword>
<comment type="caution">
    <text evidence="10">The sequence shown here is derived from an EMBL/GenBank/DDBJ whole genome shotgun (WGS) entry which is preliminary data.</text>
</comment>
<dbReference type="Pfam" id="PF02801">
    <property type="entry name" value="Ketoacyl-synt_C"/>
    <property type="match status" value="1"/>
</dbReference>
<feature type="compositionally biased region" description="Polar residues" evidence="6">
    <location>
        <begin position="15"/>
        <end position="26"/>
    </location>
</feature>
<dbReference type="PROSITE" id="PS00606">
    <property type="entry name" value="KS3_1"/>
    <property type="match status" value="1"/>
</dbReference>
<dbReference type="FunFam" id="1.10.1200.10:FF:000011">
    <property type="entry name" value="Sterigmatocystin biosynthesis polyketide synthase"/>
    <property type="match status" value="1"/>
</dbReference>
<dbReference type="Pfam" id="PF00698">
    <property type="entry name" value="Acyl_transf_1"/>
    <property type="match status" value="1"/>
</dbReference>
<evidence type="ECO:0000256" key="4">
    <source>
        <dbReference type="ARBA" id="ARBA00023268"/>
    </source>
</evidence>
<dbReference type="FunFam" id="3.40.47.10:FF:000031">
    <property type="entry name" value="Sterigmatocystin biosynthesis polyketide synthase"/>
    <property type="match status" value="1"/>
</dbReference>
<dbReference type="Gene3D" id="3.30.70.3290">
    <property type="match status" value="1"/>
</dbReference>
<feature type="region of interest" description="C-terminal hotdog fold" evidence="5">
    <location>
        <begin position="1534"/>
        <end position="1683"/>
    </location>
</feature>
<sequence length="1840" mass="199432">MAANTEWVGSPSPPELSTTAPSTTSDSFVEPSVMKIGYFGNEFPHDDLKDLFRRLWNHSKDRQHRLLAAFIHEATLAVREEVRLLPSALRALVPPFETILNLADHPELRSGPLGGAVDGLLLCAVQLAAFIGYHEDDARDGFTFGNSDACLTGIGTGLLSAAAVSLSETLADVPLVGAEAVRTAFRLGVLVDEVSRTLQPRAADGGRGDSWAYVVPDTAAAEIQRELDAVHRAENISEPNKIFISAIGRSSVTISGPPARLKHLFHVSDFFRDRTHVALPVYGGLCHAKHVYNEEHVERIVQTSLLDALFKVRVPVFPTGSSRPFSGKTATGLFRNIVRELLTQTIQWDMVIHGVKQHAKDMAASEYLVFTIRTSLPGRELVDALNADSPGSVAKVKDLVPWITKPETVPRGPRGTQQAKIAVVGMACRMPGGATDTEKFWNILSQGLDVHRKIPADRFDVETHSDPTGKRMNTSITPYGCFIDEPGLFDAPFFNMSPREALQTDPMQRLAIVTAYEALERAGYVANRTPAVDLHRIGTFYAQASDDYREVNTAQEIGTYFITGGCRAFGPGRINYFFKFSGPSYSIDTACSSGLATIHIACNSLWNGDIDMAVAGGMNVLTNSDAFAGLGQGHFLSKTPNACKTWDCEADGYCRADGVASVVLKRLEDAEADNDNILGVILAAGTNHSAEAVSITHPHAGHQADLTRQILAQAGVDPLDVSYVEMHGTGTQAGDAQEIQSVTDVFAPLTGARRQSPKPPLHIGAVKSNVGHGEAVAGTTALLKVLLMFDKQAIPPHVGIKTAINPGFPKDLDKRRLYIPYEKTPWPRVAGKKRIAVVNNFSAAGGNTSLVIEEPPERTATTTTITNSDAVMADPRSTHTIAVSAKSKVSLKGNLERLIAYLEANPDVSLPDLAYTTTARRHHHNHRVAVATSDVSHLKKQLRTFLETADSHKPIPPQGPPSVIFAFTGQGASHRSMDLALFRDLPPFRSKLLHLDSLCQAQGFPSIIPAIDGSFPRDHAHSPTVTQLALVCVEMALAWYWESLGVRPDVVIGHSLGEYAALHVAGVLSAADAILLVGRRARMLERKCQAGSHRMLAVRASLGHVHAHANGKPFEVACINGPQDTVLSGTVDEINALAVELEGAGFKCFPLDVAFAFHSAQTDPILDELEDTAQREVLFQPLRLPLVSPLLGKVVFDNKTLNANYVRRATRETVDFLAAVEAARALSTVDESMAWIEIGPHPVCMGFARSIMPSLSTAVPSLRRGEDDWRTLVASLGAVHSAGIQVSWDEFHRPFERGCGLRLLDLPTYAWNDKTHWIQYKGDWALTKGNTFYDAEKKAAVAPVTAVGINPLAVPQSSLRTSLIHRVVGETFSGPAGRVVVQSDLMQPDFLAAVRGHEMNGAGVATSSIHADVAFTLGKYLFYKLRPEEKKKCIVRDMSIENLVVREGLVAQKNTNVPQLIQISITTDDIGSGIAQLAWHNVTQDGCSLADDEPFATAQIIYGSADAWLSSWVPMQHLVHGRIETLSQLADQGRANRFSHNMAYLLFANNLVNYADKYRGMQSVVLDGLEGYAEVTLKSEPGDGVWTVPPFFIDSVFHLAGFVMNVSDAVDTRANFCVTPGWGSLRLARPLIPGGRYRSYVKMIPTAEDPSVYLGDVYVLQEDEIVGVMHAIKFRRYPRVLLNRFFSPADVKNSSKSRHGHAPATAHVPATAAALRPKHTPESPVVVSNVPSSTPAQPPAQAASAPQSKPKAVEVKELASSETANSTAAKALALVAAEAALELSDLHDDASFASIGVDSLMSLVIAEKLREQLNITVSGSLFLEYPTVGDLRAWLVEYYN</sequence>
<evidence type="ECO:0000313" key="11">
    <source>
        <dbReference type="Proteomes" id="UP001302812"/>
    </source>
</evidence>
<dbReference type="SMART" id="SM00823">
    <property type="entry name" value="PKS_PP"/>
    <property type="match status" value="1"/>
</dbReference>
<dbReference type="InterPro" id="IPR016035">
    <property type="entry name" value="Acyl_Trfase/lysoPLipase"/>
</dbReference>
<evidence type="ECO:0000256" key="2">
    <source>
        <dbReference type="ARBA" id="ARBA00022553"/>
    </source>
</evidence>
<feature type="domain" description="Carrier" evidence="7">
    <location>
        <begin position="1762"/>
        <end position="1839"/>
    </location>
</feature>
<dbReference type="FunFam" id="3.40.366.10:FF:000002">
    <property type="entry name" value="Probable polyketide synthase 2"/>
    <property type="match status" value="1"/>
</dbReference>
<dbReference type="SMART" id="SM00827">
    <property type="entry name" value="PKS_AT"/>
    <property type="match status" value="1"/>
</dbReference>
<reference evidence="10" key="1">
    <citation type="journal article" date="2023" name="Mol. Phylogenet. Evol.">
        <title>Genome-scale phylogeny and comparative genomics of the fungal order Sordariales.</title>
        <authorList>
            <person name="Hensen N."/>
            <person name="Bonometti L."/>
            <person name="Westerberg I."/>
            <person name="Brannstrom I.O."/>
            <person name="Guillou S."/>
            <person name="Cros-Aarteil S."/>
            <person name="Calhoun S."/>
            <person name="Haridas S."/>
            <person name="Kuo A."/>
            <person name="Mondo S."/>
            <person name="Pangilinan J."/>
            <person name="Riley R."/>
            <person name="LaButti K."/>
            <person name="Andreopoulos B."/>
            <person name="Lipzen A."/>
            <person name="Chen C."/>
            <person name="Yan M."/>
            <person name="Daum C."/>
            <person name="Ng V."/>
            <person name="Clum A."/>
            <person name="Steindorff A."/>
            <person name="Ohm R.A."/>
            <person name="Martin F."/>
            <person name="Silar P."/>
            <person name="Natvig D.O."/>
            <person name="Lalanne C."/>
            <person name="Gautier V."/>
            <person name="Ament-Velasquez S.L."/>
            <person name="Kruys A."/>
            <person name="Hutchinson M.I."/>
            <person name="Powell A.J."/>
            <person name="Barry K."/>
            <person name="Miller A.N."/>
            <person name="Grigoriev I.V."/>
            <person name="Debuchy R."/>
            <person name="Gladieux P."/>
            <person name="Hiltunen Thoren M."/>
            <person name="Johannesson H."/>
        </authorList>
    </citation>
    <scope>NUCLEOTIDE SEQUENCE</scope>
    <source>
        <strain evidence="10">CBS 508.74</strain>
    </source>
</reference>
<accession>A0AAN6TF43</accession>
<dbReference type="SUPFAM" id="SSF52151">
    <property type="entry name" value="FabD/lysophospholipase-like"/>
    <property type="match status" value="1"/>
</dbReference>
<dbReference type="InterPro" id="IPR009081">
    <property type="entry name" value="PP-bd_ACP"/>
</dbReference>
<feature type="active site" description="Proton acceptor; for dehydratase activity" evidence="5">
    <location>
        <position position="1397"/>
    </location>
</feature>
<evidence type="ECO:0000256" key="5">
    <source>
        <dbReference type="PROSITE-ProRule" id="PRU01363"/>
    </source>
</evidence>
<dbReference type="RefSeq" id="XP_064670854.1">
    <property type="nucleotide sequence ID" value="XM_064817685.1"/>
</dbReference>
<proteinExistence type="predicted"/>
<dbReference type="InterPro" id="IPR001227">
    <property type="entry name" value="Ac_transferase_dom_sf"/>
</dbReference>
<dbReference type="SUPFAM" id="SSF55048">
    <property type="entry name" value="Probable ACP-binding domain of malonyl-CoA ACP transacylase"/>
    <property type="match status" value="1"/>
</dbReference>
<dbReference type="InterPro" id="IPR016039">
    <property type="entry name" value="Thiolase-like"/>
</dbReference>
<feature type="region of interest" description="Disordered" evidence="6">
    <location>
        <begin position="1714"/>
        <end position="1752"/>
    </location>
</feature>
<feature type="domain" description="PKS/mFAS DH" evidence="9">
    <location>
        <begin position="1365"/>
        <end position="1683"/>
    </location>
</feature>
<dbReference type="PANTHER" id="PTHR43775">
    <property type="entry name" value="FATTY ACID SYNTHASE"/>
    <property type="match status" value="1"/>
</dbReference>
<feature type="region of interest" description="N-terminal hotdog fold" evidence="5">
    <location>
        <begin position="1365"/>
        <end position="1507"/>
    </location>
</feature>
<dbReference type="Pfam" id="PF00550">
    <property type="entry name" value="PP-binding"/>
    <property type="match status" value="1"/>
</dbReference>
<dbReference type="FunFam" id="3.10.129.110:FF:000001">
    <property type="entry name" value="Sterigmatocystin biosynthesis polyketide synthase"/>
    <property type="match status" value="1"/>
</dbReference>
<dbReference type="NCBIfam" id="TIGR04532">
    <property type="entry name" value="PT_fungal_PKS"/>
    <property type="match status" value="1"/>
</dbReference>
<evidence type="ECO:0000259" key="7">
    <source>
        <dbReference type="PROSITE" id="PS50075"/>
    </source>
</evidence>
<dbReference type="SMART" id="SM00825">
    <property type="entry name" value="PKS_KS"/>
    <property type="match status" value="1"/>
</dbReference>
<evidence type="ECO:0000256" key="3">
    <source>
        <dbReference type="ARBA" id="ARBA00022679"/>
    </source>
</evidence>
<reference evidence="10" key="2">
    <citation type="submission" date="2023-05" db="EMBL/GenBank/DDBJ databases">
        <authorList>
            <consortium name="Lawrence Berkeley National Laboratory"/>
            <person name="Steindorff A."/>
            <person name="Hensen N."/>
            <person name="Bonometti L."/>
            <person name="Westerberg I."/>
            <person name="Brannstrom I.O."/>
            <person name="Guillou S."/>
            <person name="Cros-Aarteil S."/>
            <person name="Calhoun S."/>
            <person name="Haridas S."/>
            <person name="Kuo A."/>
            <person name="Mondo S."/>
            <person name="Pangilinan J."/>
            <person name="Riley R."/>
            <person name="Labutti K."/>
            <person name="Andreopoulos B."/>
            <person name="Lipzen A."/>
            <person name="Chen C."/>
            <person name="Yanf M."/>
            <person name="Daum C."/>
            <person name="Ng V."/>
            <person name="Clum A."/>
            <person name="Ohm R."/>
            <person name="Martin F."/>
            <person name="Silar P."/>
            <person name="Natvig D."/>
            <person name="Lalanne C."/>
            <person name="Gautier V."/>
            <person name="Ament-Velasquez S.L."/>
            <person name="Kruys A."/>
            <person name="Hutchinson M.I."/>
            <person name="Powell A.J."/>
            <person name="Barry K."/>
            <person name="Miller A.N."/>
            <person name="Grigoriev I.V."/>
            <person name="Debuchy R."/>
            <person name="Gladieux P."/>
            <person name="Thoren M.H."/>
            <person name="Johannesson H."/>
        </authorList>
    </citation>
    <scope>NUCLEOTIDE SEQUENCE</scope>
    <source>
        <strain evidence="10">CBS 508.74</strain>
    </source>
</reference>
<dbReference type="Pfam" id="PF00109">
    <property type="entry name" value="ketoacyl-synt"/>
    <property type="match status" value="1"/>
</dbReference>
<dbReference type="InterPro" id="IPR020841">
    <property type="entry name" value="PKS_Beta-ketoAc_synthase_dom"/>
</dbReference>
<evidence type="ECO:0000256" key="6">
    <source>
        <dbReference type="SAM" id="MobiDB-lite"/>
    </source>
</evidence>
<dbReference type="InterPro" id="IPR049900">
    <property type="entry name" value="PKS_mFAS_DH"/>
</dbReference>
<dbReference type="PROSITE" id="PS52019">
    <property type="entry name" value="PKS_MFAS_DH"/>
    <property type="match status" value="1"/>
</dbReference>
<dbReference type="GO" id="GO:0005737">
    <property type="term" value="C:cytoplasm"/>
    <property type="evidence" value="ECO:0007669"/>
    <property type="project" value="TreeGrafter"/>
</dbReference>
<dbReference type="GO" id="GO:0006633">
    <property type="term" value="P:fatty acid biosynthetic process"/>
    <property type="evidence" value="ECO:0007669"/>
    <property type="project" value="InterPro"/>
</dbReference>
<dbReference type="InterPro" id="IPR020806">
    <property type="entry name" value="PKS_PP-bd"/>
</dbReference>
<dbReference type="Proteomes" id="UP001302812">
    <property type="component" value="Unassembled WGS sequence"/>
</dbReference>
<feature type="compositionally biased region" description="Low complexity" evidence="6">
    <location>
        <begin position="1722"/>
        <end position="1750"/>
    </location>
</feature>
<evidence type="ECO:0000259" key="8">
    <source>
        <dbReference type="PROSITE" id="PS52004"/>
    </source>
</evidence>
<keyword evidence="2" id="KW-0597">Phosphoprotein</keyword>
<dbReference type="Pfam" id="PF22621">
    <property type="entry name" value="CurL-like_PKS_C"/>
    <property type="match status" value="1"/>
</dbReference>
<gene>
    <name evidence="10" type="ORF">N656DRAFT_797807</name>
</gene>
<protein>
    <submittedName>
        <fullName evidence="10">Polyketide synthase</fullName>
    </submittedName>
</protein>
<dbReference type="InterPro" id="IPR014030">
    <property type="entry name" value="Ketoacyl_synth_N"/>
</dbReference>